<evidence type="ECO:0000313" key="2">
    <source>
        <dbReference type="Proteomes" id="UP000474967"/>
    </source>
</evidence>
<gene>
    <name evidence="1" type="ORF">G3T36_00590</name>
</gene>
<evidence type="ECO:0008006" key="3">
    <source>
        <dbReference type="Google" id="ProtNLM"/>
    </source>
</evidence>
<protein>
    <recommendedName>
        <fullName evidence="3">YokE-like PH domain-containing protein</fullName>
    </recommendedName>
</protein>
<evidence type="ECO:0000313" key="1">
    <source>
        <dbReference type="EMBL" id="NEN04358.1"/>
    </source>
</evidence>
<dbReference type="EMBL" id="JAAGWY010000001">
    <property type="protein sequence ID" value="NEN04358.1"/>
    <property type="molecule type" value="Genomic_DNA"/>
</dbReference>
<name>A0A6L9XTN7_9MICO</name>
<dbReference type="AlphaFoldDB" id="A0A6L9XTN7"/>
<comment type="caution">
    <text evidence="1">The sequence shown here is derived from an EMBL/GenBank/DDBJ whole genome shotgun (WGS) entry which is preliminary data.</text>
</comment>
<keyword evidence="2" id="KW-1185">Reference proteome</keyword>
<accession>A0A6L9XTN7</accession>
<reference evidence="1 2" key="1">
    <citation type="journal article" date="2014" name="J. Microbiol.">
        <title>Diaminobutyricibacter tongyongensis gen. nov., sp. nov. and Homoserinibacter gongjuensis gen. nov., sp. nov. belong to the family Microbacteriaceae.</title>
        <authorList>
            <person name="Kim S.J."/>
            <person name="Ahn J.H."/>
            <person name="Weon H.Y."/>
            <person name="Hamada M."/>
            <person name="Suzuki K."/>
            <person name="Kwon S.W."/>
        </authorList>
    </citation>
    <scope>NUCLEOTIDE SEQUENCE [LARGE SCALE GENOMIC DNA]</scope>
    <source>
        <strain evidence="1 2">NBRC 108724</strain>
    </source>
</reference>
<dbReference type="RefSeq" id="WP_163287500.1">
    <property type="nucleotide sequence ID" value="NZ_JAAGWY010000001.1"/>
</dbReference>
<sequence length="167" mass="17721">MTDSHLDAFGQASTLSRLLTTSLANDEWDAATTPSPAGWYLDFVSKILALTRGEAVVYVSTTFHRESGGRAVVLTGRGVITAGVTFTDAAAKVTATRLSRSTLRSIEVVDVDRMSLTAGEEWPRVESVILTFDGTALTLPVDSGTVSTATRQSLDAIVPSLISDLND</sequence>
<dbReference type="Proteomes" id="UP000474967">
    <property type="component" value="Unassembled WGS sequence"/>
</dbReference>
<proteinExistence type="predicted"/>
<organism evidence="1 2">
    <name type="scientific">Leifsonia tongyongensis</name>
    <dbReference type="NCBI Taxonomy" id="1268043"/>
    <lineage>
        <taxon>Bacteria</taxon>
        <taxon>Bacillati</taxon>
        <taxon>Actinomycetota</taxon>
        <taxon>Actinomycetes</taxon>
        <taxon>Micrococcales</taxon>
        <taxon>Microbacteriaceae</taxon>
        <taxon>Leifsonia</taxon>
    </lineage>
</organism>